<dbReference type="Gramene" id="TraesMAC7B03G04191790.1">
    <property type="protein sequence ID" value="TraesMAC7B03G04191790.1"/>
    <property type="gene ID" value="TraesMAC7B03G04191790"/>
</dbReference>
<protein>
    <submittedName>
        <fullName evidence="1">Uncharacterized protein</fullName>
    </submittedName>
</protein>
<sequence>MLRVPAQTCESVCLATRKDSPVRVCSSTSLRPSTTTPSIGTTSPAFTAITVSTFTSCATTTCPVSASTAFCGAMLISDDIPA</sequence>
<dbReference type="EnsemblPlants" id="TraesCS7B02G321000.1">
    <property type="protein sequence ID" value="TraesCS7B02G321000.1"/>
    <property type="gene ID" value="TraesCS7B02G321000"/>
</dbReference>
<reference evidence="1" key="1">
    <citation type="submission" date="2018-08" db="EMBL/GenBank/DDBJ databases">
        <authorList>
            <person name="Rossello M."/>
        </authorList>
    </citation>
    <scope>NUCLEOTIDE SEQUENCE [LARGE SCALE GENOMIC DNA]</scope>
    <source>
        <strain evidence="1">cv. Chinese Spring</strain>
    </source>
</reference>
<reference evidence="1" key="2">
    <citation type="submission" date="2018-10" db="UniProtKB">
        <authorList>
            <consortium name="EnsemblPlants"/>
        </authorList>
    </citation>
    <scope>IDENTIFICATION</scope>
</reference>
<dbReference type="Proteomes" id="UP000019116">
    <property type="component" value="Chromosome 7B"/>
</dbReference>
<accession>A0A3B6SR12</accession>
<dbReference type="Gramene" id="TraesLAC7B03G04142380.1">
    <property type="protein sequence ID" value="TraesLAC7B03G04142380.1"/>
    <property type="gene ID" value="TraesLAC7B03G04142380"/>
</dbReference>
<dbReference type="Gramene" id="TraesCS7B03G0860100.1">
    <property type="protein sequence ID" value="TraesCS7B03G0860100.1.CDS"/>
    <property type="gene ID" value="TraesCS7B03G0860100"/>
</dbReference>
<name>A0A3B6SR12_WHEAT</name>
<dbReference type="Gramene" id="TraesSTA7B03G04193770.1">
    <property type="protein sequence ID" value="TraesSTA7B03G04193770.1"/>
    <property type="gene ID" value="TraesSTA7B03G04193770"/>
</dbReference>
<dbReference type="Gramene" id="TraesWEE_scaffold_085649_01G000100.1">
    <property type="protein sequence ID" value="TraesWEE_scaffold_085649_01G000100.1"/>
    <property type="gene ID" value="TraesWEE_scaffold_085649_01G000100"/>
</dbReference>
<proteinExistence type="predicted"/>
<dbReference type="Gramene" id="TraesSYM7B03G04246560.1">
    <property type="protein sequence ID" value="TraesSYM7B03G04246560.1"/>
    <property type="gene ID" value="TraesSYM7B03G04246560"/>
</dbReference>
<organism evidence="1">
    <name type="scientific">Triticum aestivum</name>
    <name type="common">Wheat</name>
    <dbReference type="NCBI Taxonomy" id="4565"/>
    <lineage>
        <taxon>Eukaryota</taxon>
        <taxon>Viridiplantae</taxon>
        <taxon>Streptophyta</taxon>
        <taxon>Embryophyta</taxon>
        <taxon>Tracheophyta</taxon>
        <taxon>Spermatophyta</taxon>
        <taxon>Magnoliopsida</taxon>
        <taxon>Liliopsida</taxon>
        <taxon>Poales</taxon>
        <taxon>Poaceae</taxon>
        <taxon>BOP clade</taxon>
        <taxon>Pooideae</taxon>
        <taxon>Triticodae</taxon>
        <taxon>Triticeae</taxon>
        <taxon>Triticinae</taxon>
        <taxon>Triticum</taxon>
    </lineage>
</organism>
<dbReference type="Gramene" id="TraesJAG7B03G04179920.1">
    <property type="protein sequence ID" value="TraesJAG7B03G04179920.1"/>
    <property type="gene ID" value="TraesJAG7B03G04179920"/>
</dbReference>
<dbReference type="Gramene" id="TraesCS7B02G321000.1">
    <property type="protein sequence ID" value="TraesCS7B02G321000.1"/>
    <property type="gene ID" value="TraesCS7B02G321000"/>
</dbReference>
<dbReference type="OMA" id="SARIAFC"/>
<evidence type="ECO:0000313" key="2">
    <source>
        <dbReference type="Proteomes" id="UP000019116"/>
    </source>
</evidence>
<evidence type="ECO:0000313" key="1">
    <source>
        <dbReference type="EnsemblPlants" id="TraesCS7B02G321000.1"/>
    </source>
</evidence>
<keyword evidence="2" id="KW-1185">Reference proteome</keyword>
<dbReference type="Gramene" id="TraesARI7B03G04094230.1">
    <property type="protein sequence ID" value="TraesARI7B03G04094230.1"/>
    <property type="gene ID" value="TraesARI7B03G04094230"/>
</dbReference>
<dbReference type="Gramene" id="TraesJUL7B03G04236630.1">
    <property type="protein sequence ID" value="TraesJUL7B03G04236630.1"/>
    <property type="gene ID" value="TraesJUL7B03G04236630"/>
</dbReference>
<dbReference type="Gramene" id="TraesNOR7B03G04243860.1">
    <property type="protein sequence ID" value="TraesNOR7B03G04243860.1"/>
    <property type="gene ID" value="TraesNOR7B03G04243860"/>
</dbReference>
<dbReference type="AlphaFoldDB" id="A0A3B6SR12"/>
<dbReference type="Gramene" id="TraesLDM7B03G04201060.1">
    <property type="protein sequence ID" value="TraesLDM7B03G04201060.1"/>
    <property type="gene ID" value="TraesLDM7B03G04201060"/>
</dbReference>